<dbReference type="CDD" id="cd05936">
    <property type="entry name" value="FC-FACS_FadD_like"/>
    <property type="match status" value="1"/>
</dbReference>
<evidence type="ECO:0000256" key="3">
    <source>
        <dbReference type="ARBA" id="ARBA00022598"/>
    </source>
</evidence>
<evidence type="ECO:0000313" key="11">
    <source>
        <dbReference type="Proteomes" id="UP000198992"/>
    </source>
</evidence>
<dbReference type="Pfam" id="PF00501">
    <property type="entry name" value="AMP-binding"/>
    <property type="match status" value="1"/>
</dbReference>
<dbReference type="InterPro" id="IPR000873">
    <property type="entry name" value="AMP-dep_synth/lig_dom"/>
</dbReference>
<evidence type="ECO:0000256" key="1">
    <source>
        <dbReference type="ARBA" id="ARBA00004170"/>
    </source>
</evidence>
<keyword evidence="4" id="KW-0472">Membrane</keyword>
<accession>A0A1H5D727</accession>
<dbReference type="OrthoDB" id="9803968at2"/>
<reference evidence="10 11" key="1">
    <citation type="submission" date="2016-10" db="EMBL/GenBank/DDBJ databases">
        <authorList>
            <person name="de Groot N.N."/>
        </authorList>
    </citation>
    <scope>NUCLEOTIDE SEQUENCE [LARGE SCALE GENOMIC DNA]</scope>
    <source>
        <strain evidence="10 11">MT12</strain>
    </source>
</reference>
<dbReference type="PROSITE" id="PS00455">
    <property type="entry name" value="AMP_BINDING"/>
    <property type="match status" value="1"/>
</dbReference>
<feature type="domain" description="AMP-binding enzyme C-terminal" evidence="9">
    <location>
        <begin position="476"/>
        <end position="551"/>
    </location>
</feature>
<dbReference type="Proteomes" id="UP000198992">
    <property type="component" value="Unassembled WGS sequence"/>
</dbReference>
<dbReference type="PANTHER" id="PTHR43767:SF8">
    <property type="entry name" value="LONG-CHAIN-FATTY-ACID--COA LIGASE"/>
    <property type="match status" value="1"/>
</dbReference>
<evidence type="ECO:0000259" key="9">
    <source>
        <dbReference type="Pfam" id="PF13193"/>
    </source>
</evidence>
<evidence type="ECO:0000256" key="2">
    <source>
        <dbReference type="ARBA" id="ARBA00005005"/>
    </source>
</evidence>
<dbReference type="Gene3D" id="3.30.300.30">
    <property type="match status" value="1"/>
</dbReference>
<keyword evidence="3" id="KW-0436">Ligase</keyword>
<comment type="pathway">
    <text evidence="2">Lipid metabolism; fatty acid beta-oxidation.</text>
</comment>
<evidence type="ECO:0000256" key="7">
    <source>
        <dbReference type="ARBA" id="ARBA00042773"/>
    </source>
</evidence>
<evidence type="ECO:0000313" key="10">
    <source>
        <dbReference type="EMBL" id="SED74646.1"/>
    </source>
</evidence>
<gene>
    <name evidence="10" type="ORF">SAMN05444164_5670</name>
</gene>
<dbReference type="InterPro" id="IPR045851">
    <property type="entry name" value="AMP-bd_C_sf"/>
</dbReference>
<dbReference type="EMBL" id="FNTH01000001">
    <property type="protein sequence ID" value="SED74646.1"/>
    <property type="molecule type" value="Genomic_DNA"/>
</dbReference>
<proteinExistence type="predicted"/>
<dbReference type="InterPro" id="IPR042099">
    <property type="entry name" value="ANL_N_sf"/>
</dbReference>
<dbReference type="GO" id="GO:0016020">
    <property type="term" value="C:membrane"/>
    <property type="evidence" value="ECO:0007669"/>
    <property type="project" value="UniProtKB-SubCell"/>
</dbReference>
<organism evidence="10 11">
    <name type="scientific">Bradyrhizobium erythrophlei</name>
    <dbReference type="NCBI Taxonomy" id="1437360"/>
    <lineage>
        <taxon>Bacteria</taxon>
        <taxon>Pseudomonadati</taxon>
        <taxon>Pseudomonadota</taxon>
        <taxon>Alphaproteobacteria</taxon>
        <taxon>Hyphomicrobiales</taxon>
        <taxon>Nitrobacteraceae</taxon>
        <taxon>Bradyrhizobium</taxon>
    </lineage>
</organism>
<dbReference type="InterPro" id="IPR025110">
    <property type="entry name" value="AMP-bd_C"/>
</dbReference>
<dbReference type="EC" id="6.2.1.3" evidence="5"/>
<dbReference type="SUPFAM" id="SSF56801">
    <property type="entry name" value="Acetyl-CoA synthetase-like"/>
    <property type="match status" value="1"/>
</dbReference>
<dbReference type="RefSeq" id="WP_092122181.1">
    <property type="nucleotide sequence ID" value="NZ_FNTH01000001.1"/>
</dbReference>
<dbReference type="InterPro" id="IPR020845">
    <property type="entry name" value="AMP-binding_CS"/>
</dbReference>
<protein>
    <recommendedName>
        <fullName evidence="6">Long-chain-fatty-acid--CoA ligase</fullName>
        <ecNumber evidence="5">6.2.1.3</ecNumber>
    </recommendedName>
    <alternativeName>
        <fullName evidence="7">Long-chain acyl-CoA synthetase</fullName>
    </alternativeName>
</protein>
<evidence type="ECO:0000256" key="4">
    <source>
        <dbReference type="ARBA" id="ARBA00023136"/>
    </source>
</evidence>
<comment type="subcellular location">
    <subcellularLocation>
        <location evidence="1">Membrane</location>
        <topology evidence="1">Peripheral membrane protein</topology>
    </subcellularLocation>
</comment>
<name>A0A1H5D727_9BRAD</name>
<evidence type="ECO:0000256" key="6">
    <source>
        <dbReference type="ARBA" id="ARBA00039545"/>
    </source>
</evidence>
<dbReference type="Pfam" id="PF13193">
    <property type="entry name" value="AMP-binding_C"/>
    <property type="match status" value="1"/>
</dbReference>
<dbReference type="Gene3D" id="3.40.50.12780">
    <property type="entry name" value="N-terminal domain of ligase-like"/>
    <property type="match status" value="1"/>
</dbReference>
<dbReference type="GO" id="GO:0004467">
    <property type="term" value="F:long-chain fatty acid-CoA ligase activity"/>
    <property type="evidence" value="ECO:0007669"/>
    <property type="project" value="UniProtKB-EC"/>
</dbReference>
<dbReference type="InterPro" id="IPR050237">
    <property type="entry name" value="ATP-dep_AMP-bd_enzyme"/>
</dbReference>
<dbReference type="AlphaFoldDB" id="A0A1H5D727"/>
<dbReference type="PANTHER" id="PTHR43767">
    <property type="entry name" value="LONG-CHAIN-FATTY-ACID--COA LIGASE"/>
    <property type="match status" value="1"/>
</dbReference>
<evidence type="ECO:0000259" key="8">
    <source>
        <dbReference type="Pfam" id="PF00501"/>
    </source>
</evidence>
<evidence type="ECO:0000256" key="5">
    <source>
        <dbReference type="ARBA" id="ARBA00026121"/>
    </source>
</evidence>
<sequence length="569" mass="62156">MNDMPWIRSYPDGVRWDIEIAAGPVQKILGDAVAKWPDRPAIDFMGKRISYAELGRLTDRVAKGLQLLGVKPGVHVGLYLPNTPHYIISFFGILKAGGTAVNYSPLDAAKVLEHKIEDSKTDILITLDMVSLYPQMAAMLGKTRLKKLVVGSVGEITADPDTVVNEMKAAKQLSEVAWDDHHISFGQLTHNDGAYRAYPIDDPRETIAVLQYTGGTTGLPKGAMLTHANLTSACQQYRATTAGSPPVLVDGQERFLAVLPPFHIYALSVNVLFGVLMGAEIIQHVRFDPKAALEEISTKSVSVFCGVPTMFTALINHPETPKHSLRALKYCGSGGAPLPLEVAQQFASITGCNLSEGWGMTETSPSGTYTPAQHGAMRKAGSCGMPMPGIVIKFLNVDDSSGYVPLGERGEICIKGPNVMKGYWNKPDATAEVTTADGYLRTGDVGYMDEDGFIFIVDRTKDMLLCSGYNVYPRVLEEAIYKYPAVEEVAVIGIRDEYRGQSPKAFIKLKADAKPFKLEELQAFLKDKLGKHEMVQALEIRAELPKTAVGKLSKKELYDEEERASRAQA</sequence>
<feature type="domain" description="AMP-dependent synthetase/ligase" evidence="8">
    <location>
        <begin position="32"/>
        <end position="424"/>
    </location>
</feature>